<dbReference type="PANTHER" id="PTHR30373:SF2">
    <property type="entry name" value="UPF0603 PROTEIN YGCG"/>
    <property type="match status" value="1"/>
</dbReference>
<evidence type="ECO:0000256" key="1">
    <source>
        <dbReference type="SAM" id="MobiDB-lite"/>
    </source>
</evidence>
<name>A0A0Q4B357_9BACT</name>
<evidence type="ECO:0000313" key="5">
    <source>
        <dbReference type="EMBL" id="KQM09711.1"/>
    </source>
</evidence>
<keyword evidence="2" id="KW-0812">Transmembrane</keyword>
<accession>A0A0Q4B357</accession>
<dbReference type="EMBL" id="LIIK01000001">
    <property type="protein sequence ID" value="KQM09711.1"/>
    <property type="molecule type" value="Genomic_DNA"/>
</dbReference>
<protein>
    <recommendedName>
        <fullName evidence="3">TPM domain-containing protein</fullName>
    </recommendedName>
</protein>
<proteinExistence type="predicted"/>
<dbReference type="PATRIC" id="fig|1702214.3.peg.209"/>
<dbReference type="InterPro" id="IPR007621">
    <property type="entry name" value="TPM_dom"/>
</dbReference>
<keyword evidence="6" id="KW-1185">Reference proteome</keyword>
<evidence type="ECO:0000313" key="6">
    <source>
        <dbReference type="Proteomes" id="UP000054172"/>
    </source>
</evidence>
<dbReference type="STRING" id="1702214.AL399_00130"/>
<comment type="caution">
    <text evidence="5">The sequence shown here is derived from an EMBL/GenBank/DDBJ whole genome shotgun (WGS) entry which is preliminary data.</text>
</comment>
<evidence type="ECO:0000313" key="4">
    <source>
        <dbReference type="EMBL" id="KQM09673.1"/>
    </source>
</evidence>
<dbReference type="Proteomes" id="UP000054172">
    <property type="component" value="Unassembled WGS sequence"/>
</dbReference>
<dbReference type="PROSITE" id="PS51257">
    <property type="entry name" value="PROKAR_LIPOPROTEIN"/>
    <property type="match status" value="1"/>
</dbReference>
<feature type="region of interest" description="Disordered" evidence="1">
    <location>
        <begin position="347"/>
        <end position="372"/>
    </location>
</feature>
<evidence type="ECO:0000259" key="3">
    <source>
        <dbReference type="Pfam" id="PF04536"/>
    </source>
</evidence>
<keyword evidence="2" id="KW-1133">Transmembrane helix</keyword>
<feature type="transmembrane region" description="Helical" evidence="2">
    <location>
        <begin position="325"/>
        <end position="344"/>
    </location>
</feature>
<dbReference type="Gene3D" id="3.10.310.50">
    <property type="match status" value="1"/>
</dbReference>
<gene>
    <name evidence="4" type="ORF">AL399_00130</name>
    <name evidence="5" type="ORF">AL399_00400</name>
</gene>
<organism evidence="5 6">
    <name type="scientific">Candidatus [Bacteroides] periocalifornicus</name>
    <dbReference type="NCBI Taxonomy" id="1702214"/>
    <lineage>
        <taxon>Bacteria</taxon>
        <taxon>Pseudomonadati</taxon>
        <taxon>Bacteroidota</taxon>
    </lineage>
</organism>
<dbReference type="AlphaFoldDB" id="A0A0Q4B357"/>
<sequence length="372" mass="39627">MESKQRKGAIGCLIVLCIIAFSAFLAGCFCTGCKDDEPTGHPRSEAVTSPPYRETTAGDEKALLPLPRYYVNDSAHLLTPGQFAQLEAMLEDYVDSTSSQIYVVTVPDFQGWDANSFATRLGNQWRAGRKGVDNGVILLLRPGSMPPWLPADSLKAIPDGIETALETTLGAGVESQFAGHSLLLSRLGEFSGAMLAEENLAKRPAGDYGEGYIAVGYGMEEKITDAEAARIAREIMGPLAVAGRYDVALQTGVSAVIAQAAGKFQWGGGGTPPQSSDDDLPSWGRIIFLYLLAPYTLGFIVYYFLQRNRPTGEQNFVRYFRSNYVRVLFKILIFILMAVGRGGGGSGGRSSSGRSNSGGGGSFGGGGGGARF</sequence>
<feature type="transmembrane region" description="Helical" evidence="2">
    <location>
        <begin position="283"/>
        <end position="305"/>
    </location>
</feature>
<keyword evidence="2" id="KW-0472">Membrane</keyword>
<dbReference type="EMBL" id="LIIK01000001">
    <property type="protein sequence ID" value="KQM09673.1"/>
    <property type="molecule type" value="Genomic_DNA"/>
</dbReference>
<evidence type="ECO:0000256" key="2">
    <source>
        <dbReference type="SAM" id="Phobius"/>
    </source>
</evidence>
<feature type="domain" description="TPM" evidence="3">
    <location>
        <begin position="71"/>
        <end position="141"/>
    </location>
</feature>
<reference evidence="5 6" key="1">
    <citation type="submission" date="2015-08" db="EMBL/GenBank/DDBJ databases">
        <title>Candidatus Bacteriodes Periocalifornicus.</title>
        <authorList>
            <person name="McLean J.S."/>
            <person name="Kelley S."/>
        </authorList>
    </citation>
    <scope>NUCLEOTIDE SEQUENCE [LARGE SCALE GENOMIC DNA]</scope>
    <source>
        <strain evidence="5">12B</strain>
    </source>
</reference>
<dbReference type="PANTHER" id="PTHR30373">
    <property type="entry name" value="UPF0603 PROTEIN YGCG"/>
    <property type="match status" value="1"/>
</dbReference>
<feature type="domain" description="TPM" evidence="3">
    <location>
        <begin position="210"/>
        <end position="258"/>
    </location>
</feature>
<dbReference type="Pfam" id="PF04536">
    <property type="entry name" value="TPM_phosphatase"/>
    <property type="match status" value="2"/>
</dbReference>